<dbReference type="Proteomes" id="UP000308600">
    <property type="component" value="Unassembled WGS sequence"/>
</dbReference>
<organism evidence="1 2">
    <name type="scientific">Pluteus cervinus</name>
    <dbReference type="NCBI Taxonomy" id="181527"/>
    <lineage>
        <taxon>Eukaryota</taxon>
        <taxon>Fungi</taxon>
        <taxon>Dikarya</taxon>
        <taxon>Basidiomycota</taxon>
        <taxon>Agaricomycotina</taxon>
        <taxon>Agaricomycetes</taxon>
        <taxon>Agaricomycetidae</taxon>
        <taxon>Agaricales</taxon>
        <taxon>Pluteineae</taxon>
        <taxon>Pluteaceae</taxon>
        <taxon>Pluteus</taxon>
    </lineage>
</organism>
<evidence type="ECO:0000313" key="1">
    <source>
        <dbReference type="EMBL" id="TFK65785.1"/>
    </source>
</evidence>
<reference evidence="1 2" key="1">
    <citation type="journal article" date="2019" name="Nat. Ecol. Evol.">
        <title>Megaphylogeny resolves global patterns of mushroom evolution.</title>
        <authorList>
            <person name="Varga T."/>
            <person name="Krizsan K."/>
            <person name="Foldi C."/>
            <person name="Dima B."/>
            <person name="Sanchez-Garcia M."/>
            <person name="Sanchez-Ramirez S."/>
            <person name="Szollosi G.J."/>
            <person name="Szarkandi J.G."/>
            <person name="Papp V."/>
            <person name="Albert L."/>
            <person name="Andreopoulos W."/>
            <person name="Angelini C."/>
            <person name="Antonin V."/>
            <person name="Barry K.W."/>
            <person name="Bougher N.L."/>
            <person name="Buchanan P."/>
            <person name="Buyck B."/>
            <person name="Bense V."/>
            <person name="Catcheside P."/>
            <person name="Chovatia M."/>
            <person name="Cooper J."/>
            <person name="Damon W."/>
            <person name="Desjardin D."/>
            <person name="Finy P."/>
            <person name="Geml J."/>
            <person name="Haridas S."/>
            <person name="Hughes K."/>
            <person name="Justo A."/>
            <person name="Karasinski D."/>
            <person name="Kautmanova I."/>
            <person name="Kiss B."/>
            <person name="Kocsube S."/>
            <person name="Kotiranta H."/>
            <person name="LaButti K.M."/>
            <person name="Lechner B.E."/>
            <person name="Liimatainen K."/>
            <person name="Lipzen A."/>
            <person name="Lukacs Z."/>
            <person name="Mihaltcheva S."/>
            <person name="Morgado L.N."/>
            <person name="Niskanen T."/>
            <person name="Noordeloos M.E."/>
            <person name="Ohm R.A."/>
            <person name="Ortiz-Santana B."/>
            <person name="Ovrebo C."/>
            <person name="Racz N."/>
            <person name="Riley R."/>
            <person name="Savchenko A."/>
            <person name="Shiryaev A."/>
            <person name="Soop K."/>
            <person name="Spirin V."/>
            <person name="Szebenyi C."/>
            <person name="Tomsovsky M."/>
            <person name="Tulloss R.E."/>
            <person name="Uehling J."/>
            <person name="Grigoriev I.V."/>
            <person name="Vagvolgyi C."/>
            <person name="Papp T."/>
            <person name="Martin F.M."/>
            <person name="Miettinen O."/>
            <person name="Hibbett D.S."/>
            <person name="Nagy L.G."/>
        </authorList>
    </citation>
    <scope>NUCLEOTIDE SEQUENCE [LARGE SCALE GENOMIC DNA]</scope>
    <source>
        <strain evidence="1 2">NL-1719</strain>
    </source>
</reference>
<sequence length="269" mass="31300">MAGYPIFPLEIEYIIFTTALQLRLEDNDRVDLILVAKRVHEWLIPKIYQTMAVQTTPPYLKYPNRLTINNLRKYGHHTQNLLVSLDSTVWIPGDRYLSFCPNTTNLVLQTRNHPNRTYLERISCLPLTHLSIDMIYPPSSTPGLFPLFSRITHLRVFHSLSSDNTTRFTSLTHLAIFSTNNEMIHTSILENHPKLEVLVLLEWGLVVEVTGIFDAEVDDPRIVRITYRNELLVGDWLLDVKEGRGMWGLSDEEVRKRKKLKEALWRVPQ</sequence>
<keyword evidence="2" id="KW-1185">Reference proteome</keyword>
<gene>
    <name evidence="1" type="ORF">BDN72DRAFT_845166</name>
</gene>
<proteinExistence type="predicted"/>
<dbReference type="EMBL" id="ML208426">
    <property type="protein sequence ID" value="TFK65785.1"/>
    <property type="molecule type" value="Genomic_DNA"/>
</dbReference>
<name>A0ACD3AJ52_9AGAR</name>
<evidence type="ECO:0000313" key="2">
    <source>
        <dbReference type="Proteomes" id="UP000308600"/>
    </source>
</evidence>
<protein>
    <submittedName>
        <fullName evidence="1">Uncharacterized protein</fullName>
    </submittedName>
</protein>
<accession>A0ACD3AJ52</accession>